<keyword evidence="5" id="KW-0862">Zinc</keyword>
<evidence type="ECO:0000256" key="6">
    <source>
        <dbReference type="ARBA" id="ARBA00023049"/>
    </source>
</evidence>
<dbReference type="GO" id="GO:0006508">
    <property type="term" value="P:proteolysis"/>
    <property type="evidence" value="ECO:0007669"/>
    <property type="project" value="UniProtKB-KW"/>
</dbReference>
<dbReference type="EMBL" id="KN838575">
    <property type="protein sequence ID" value="KIK03883.1"/>
    <property type="molecule type" value="Genomic_DNA"/>
</dbReference>
<dbReference type="PANTHER" id="PTHR15910">
    <property type="entry name" value="ARCHAEMETZINCIN"/>
    <property type="match status" value="1"/>
</dbReference>
<evidence type="ECO:0000256" key="5">
    <source>
        <dbReference type="ARBA" id="ARBA00022833"/>
    </source>
</evidence>
<feature type="compositionally biased region" description="Polar residues" evidence="7">
    <location>
        <begin position="321"/>
        <end position="330"/>
    </location>
</feature>
<dbReference type="Gene3D" id="3.40.390.10">
    <property type="entry name" value="Collagenase (Catalytic Domain)"/>
    <property type="match status" value="1"/>
</dbReference>
<dbReference type="Proteomes" id="UP000054477">
    <property type="component" value="Unassembled WGS sequence"/>
</dbReference>
<evidence type="ECO:0000313" key="8">
    <source>
        <dbReference type="EMBL" id="KIK03883.1"/>
    </source>
</evidence>
<comment type="cofactor">
    <cofactor evidence="1">
        <name>Zn(2+)</name>
        <dbReference type="ChEBI" id="CHEBI:29105"/>
    </cofactor>
</comment>
<dbReference type="GO" id="GO:0008237">
    <property type="term" value="F:metallopeptidase activity"/>
    <property type="evidence" value="ECO:0007669"/>
    <property type="project" value="UniProtKB-KW"/>
</dbReference>
<proteinExistence type="predicted"/>
<keyword evidence="4" id="KW-0378">Hydrolase</keyword>
<dbReference type="InterPro" id="IPR024079">
    <property type="entry name" value="MetalloPept_cat_dom_sf"/>
</dbReference>
<keyword evidence="9" id="KW-1185">Reference proteome</keyword>
<evidence type="ECO:0000256" key="3">
    <source>
        <dbReference type="ARBA" id="ARBA00022723"/>
    </source>
</evidence>
<accession>A0A0C9Y756</accession>
<feature type="region of interest" description="Disordered" evidence="7">
    <location>
        <begin position="305"/>
        <end position="345"/>
    </location>
</feature>
<evidence type="ECO:0000313" key="9">
    <source>
        <dbReference type="Proteomes" id="UP000054477"/>
    </source>
</evidence>
<dbReference type="GO" id="GO:0046872">
    <property type="term" value="F:metal ion binding"/>
    <property type="evidence" value="ECO:0007669"/>
    <property type="project" value="UniProtKB-KW"/>
</dbReference>
<evidence type="ECO:0000256" key="4">
    <source>
        <dbReference type="ARBA" id="ARBA00022801"/>
    </source>
</evidence>
<protein>
    <submittedName>
        <fullName evidence="8">Uncharacterized protein</fullName>
    </submittedName>
</protein>
<dbReference type="OrthoDB" id="2365600at2759"/>
<keyword evidence="2" id="KW-0645">Protease</keyword>
<keyword evidence="3" id="KW-0479">Metal-binding</keyword>
<dbReference type="PANTHER" id="PTHR15910:SF1">
    <property type="entry name" value="ARCHAEMETZINCIN-2"/>
    <property type="match status" value="1"/>
</dbReference>
<name>A0A0C9Y756_9AGAR</name>
<organism evidence="8 9">
    <name type="scientific">Laccaria amethystina LaAM-08-1</name>
    <dbReference type="NCBI Taxonomy" id="1095629"/>
    <lineage>
        <taxon>Eukaryota</taxon>
        <taxon>Fungi</taxon>
        <taxon>Dikarya</taxon>
        <taxon>Basidiomycota</taxon>
        <taxon>Agaricomycotina</taxon>
        <taxon>Agaricomycetes</taxon>
        <taxon>Agaricomycetidae</taxon>
        <taxon>Agaricales</taxon>
        <taxon>Agaricineae</taxon>
        <taxon>Hydnangiaceae</taxon>
        <taxon>Laccaria</taxon>
    </lineage>
</organism>
<dbReference type="SUPFAM" id="SSF55486">
    <property type="entry name" value="Metalloproteases ('zincins'), catalytic domain"/>
    <property type="match status" value="1"/>
</dbReference>
<evidence type="ECO:0000256" key="1">
    <source>
        <dbReference type="ARBA" id="ARBA00001947"/>
    </source>
</evidence>
<gene>
    <name evidence="8" type="ORF">K443DRAFT_94245</name>
</gene>
<reference evidence="9" key="2">
    <citation type="submission" date="2015-01" db="EMBL/GenBank/DDBJ databases">
        <title>Evolutionary Origins and Diversification of the Mycorrhizal Mutualists.</title>
        <authorList>
            <consortium name="DOE Joint Genome Institute"/>
            <consortium name="Mycorrhizal Genomics Consortium"/>
            <person name="Kohler A."/>
            <person name="Kuo A."/>
            <person name="Nagy L.G."/>
            <person name="Floudas D."/>
            <person name="Copeland A."/>
            <person name="Barry K.W."/>
            <person name="Cichocki N."/>
            <person name="Veneault-Fourrey C."/>
            <person name="LaButti K."/>
            <person name="Lindquist E.A."/>
            <person name="Lipzen A."/>
            <person name="Lundell T."/>
            <person name="Morin E."/>
            <person name="Murat C."/>
            <person name="Riley R."/>
            <person name="Ohm R."/>
            <person name="Sun H."/>
            <person name="Tunlid A."/>
            <person name="Henrissat B."/>
            <person name="Grigoriev I.V."/>
            <person name="Hibbett D.S."/>
            <person name="Martin F."/>
        </authorList>
    </citation>
    <scope>NUCLEOTIDE SEQUENCE [LARGE SCALE GENOMIC DNA]</scope>
    <source>
        <strain evidence="9">LaAM-08-1</strain>
    </source>
</reference>
<dbReference type="CDD" id="cd11375">
    <property type="entry name" value="Peptidase_M54"/>
    <property type="match status" value="1"/>
</dbReference>
<dbReference type="AlphaFoldDB" id="A0A0C9Y756"/>
<dbReference type="InterPro" id="IPR012962">
    <property type="entry name" value="Pept_M54_archaemetzincn"/>
</dbReference>
<evidence type="ECO:0000256" key="2">
    <source>
        <dbReference type="ARBA" id="ARBA00022670"/>
    </source>
</evidence>
<feature type="region of interest" description="Disordered" evidence="7">
    <location>
        <begin position="44"/>
        <end position="67"/>
    </location>
</feature>
<reference evidence="8 9" key="1">
    <citation type="submission" date="2014-04" db="EMBL/GenBank/DDBJ databases">
        <authorList>
            <consortium name="DOE Joint Genome Institute"/>
            <person name="Kuo A."/>
            <person name="Kohler A."/>
            <person name="Nagy L.G."/>
            <person name="Floudas D."/>
            <person name="Copeland A."/>
            <person name="Barry K.W."/>
            <person name="Cichocki N."/>
            <person name="Veneault-Fourrey C."/>
            <person name="LaButti K."/>
            <person name="Lindquist E.A."/>
            <person name="Lipzen A."/>
            <person name="Lundell T."/>
            <person name="Morin E."/>
            <person name="Murat C."/>
            <person name="Sun H."/>
            <person name="Tunlid A."/>
            <person name="Henrissat B."/>
            <person name="Grigoriev I.V."/>
            <person name="Hibbett D.S."/>
            <person name="Martin F."/>
            <person name="Nordberg H.P."/>
            <person name="Cantor M.N."/>
            <person name="Hua S.X."/>
        </authorList>
    </citation>
    <scope>NUCLEOTIDE SEQUENCE [LARGE SCALE GENOMIC DNA]</scope>
    <source>
        <strain evidence="8 9">LaAM-08-1</strain>
    </source>
</reference>
<keyword evidence="6" id="KW-0482">Metalloprotease</keyword>
<dbReference type="HOGENOM" id="CLU_035433_2_1_1"/>
<sequence>MLSTCNHNSLCFTSSAHAEEVGYCRPNQQKRAAAITIQGVVPTRNSKRTKVTEVRADDQTDNSSSFPAPLVLPNDDLALDPRYPPQSVRAWIRLKDRNEVTLAKKVVYVASPPTIHSALDTMRAWSQPSLRAGKKEVVSLPHADDIMEYLGAFYHGMPVKPLRSKLSFVVWETPASGTSRLRKSSPQYVGLNTSMECVRIRTRPSTDKVFSHQLNLDDLLDAAISILPEDAYALLLLVNHDLFEDDDDLFVCGRAYGGSRVAVISTARYNPSLDSVQNVDRHHGWPASHCEFYLREACVSASATPIPRKRQKKSHNVDLGKNSSSTSIGNATVEPPNGLSGSPTTAIHSAILSHTNLPSLDHSPSTASLAGLWLGRVCRTTSHELGHCFGIDHCVYYACVMQGSASLAEDARQPPYVCLVDQEKLLRATGSSTEQRYKSLLHFCEKHEDTIHLFAAFAAWIRVRLENLNIPA</sequence>
<dbReference type="Pfam" id="PF07998">
    <property type="entry name" value="Peptidase_M54"/>
    <property type="match status" value="1"/>
</dbReference>
<evidence type="ECO:0000256" key="7">
    <source>
        <dbReference type="SAM" id="MobiDB-lite"/>
    </source>
</evidence>